<dbReference type="GO" id="GO:0016887">
    <property type="term" value="F:ATP hydrolysis activity"/>
    <property type="evidence" value="ECO:0007669"/>
    <property type="project" value="InterPro"/>
</dbReference>
<keyword evidence="7" id="KW-1185">Reference proteome</keyword>
<evidence type="ECO:0000313" key="7">
    <source>
        <dbReference type="Proteomes" id="UP000216725"/>
    </source>
</evidence>
<dbReference type="InterPro" id="IPR025662">
    <property type="entry name" value="Sigma_54_int_dom_ATP-bd_1"/>
</dbReference>
<dbReference type="GO" id="GO:0006302">
    <property type="term" value="P:double-strand break repair"/>
    <property type="evidence" value="ECO:0007669"/>
    <property type="project" value="InterPro"/>
</dbReference>
<gene>
    <name evidence="6" type="ORF">PSRA_1034</name>
</gene>
<protein>
    <recommendedName>
        <fullName evidence="3">Nuclease SbcCD subunit C</fullName>
    </recommendedName>
</protein>
<evidence type="ECO:0000313" key="6">
    <source>
        <dbReference type="EMBL" id="OZG51637.1"/>
    </source>
</evidence>
<feature type="region of interest" description="Disordered" evidence="4">
    <location>
        <begin position="414"/>
        <end position="443"/>
    </location>
</feature>
<dbReference type="Pfam" id="PF13476">
    <property type="entry name" value="AAA_23"/>
    <property type="match status" value="1"/>
</dbReference>
<dbReference type="PANTHER" id="PTHR32114:SF2">
    <property type="entry name" value="ABC TRANSPORTER ABCH.3"/>
    <property type="match status" value="1"/>
</dbReference>
<feature type="region of interest" description="Disordered" evidence="4">
    <location>
        <begin position="269"/>
        <end position="300"/>
    </location>
</feature>
<comment type="caution">
    <text evidence="6">The sequence shown here is derived from an EMBL/GenBank/DDBJ whole genome shotgun (WGS) entry which is preliminary data.</text>
</comment>
<dbReference type="InterPro" id="IPR027417">
    <property type="entry name" value="P-loop_NTPase"/>
</dbReference>
<name>A0A261EXR7_9BIFI</name>
<evidence type="ECO:0000256" key="4">
    <source>
        <dbReference type="SAM" id="MobiDB-lite"/>
    </source>
</evidence>
<dbReference type="Pfam" id="PF13558">
    <property type="entry name" value="SbcC_Walker_B"/>
    <property type="match status" value="1"/>
</dbReference>
<reference evidence="6 7" key="1">
    <citation type="journal article" date="2017" name="BMC Genomics">
        <title>Comparative genomic and phylogenomic analyses of the Bifidobacteriaceae family.</title>
        <authorList>
            <person name="Lugli G.A."/>
            <person name="Milani C."/>
            <person name="Turroni F."/>
            <person name="Duranti S."/>
            <person name="Mancabelli L."/>
            <person name="Mangifesta M."/>
            <person name="Ferrario C."/>
            <person name="Modesto M."/>
            <person name="Mattarelli P."/>
            <person name="Jiri K."/>
            <person name="van Sinderen D."/>
            <person name="Ventura M."/>
        </authorList>
    </citation>
    <scope>NUCLEOTIDE SEQUENCE [LARGE SCALE GENOMIC DNA]</scope>
    <source>
        <strain evidence="6 7">DSM 24742</strain>
    </source>
</reference>
<dbReference type="Proteomes" id="UP000216725">
    <property type="component" value="Unassembled WGS sequence"/>
</dbReference>
<dbReference type="OrthoDB" id="9795626at2"/>
<evidence type="ECO:0000256" key="1">
    <source>
        <dbReference type="ARBA" id="ARBA00006930"/>
    </source>
</evidence>
<accession>A0A261EXR7</accession>
<comment type="similarity">
    <text evidence="1">Belongs to the SMC family. SbcC subfamily.</text>
</comment>
<evidence type="ECO:0000256" key="2">
    <source>
        <dbReference type="ARBA" id="ARBA00011322"/>
    </source>
</evidence>
<evidence type="ECO:0000259" key="5">
    <source>
        <dbReference type="Pfam" id="PF13476"/>
    </source>
</evidence>
<dbReference type="PANTHER" id="PTHR32114">
    <property type="entry name" value="ABC TRANSPORTER ABCH.3"/>
    <property type="match status" value="1"/>
</dbReference>
<feature type="compositionally biased region" description="Basic and acidic residues" evidence="4">
    <location>
        <begin position="453"/>
        <end position="464"/>
    </location>
</feature>
<dbReference type="RefSeq" id="WP_094660848.1">
    <property type="nucleotide sequence ID" value="NZ_MWWR01000007.1"/>
</dbReference>
<dbReference type="SUPFAM" id="SSF52540">
    <property type="entry name" value="P-loop containing nucleoside triphosphate hydrolases"/>
    <property type="match status" value="1"/>
</dbReference>
<dbReference type="Gene3D" id="3.40.50.300">
    <property type="entry name" value="P-loop containing nucleotide triphosphate hydrolases"/>
    <property type="match status" value="2"/>
</dbReference>
<feature type="region of interest" description="Disordered" evidence="4">
    <location>
        <begin position="453"/>
        <end position="472"/>
    </location>
</feature>
<feature type="region of interest" description="Disordered" evidence="4">
    <location>
        <begin position="714"/>
        <end position="738"/>
    </location>
</feature>
<dbReference type="PROSITE" id="PS00675">
    <property type="entry name" value="SIGMA54_INTERACT_1"/>
    <property type="match status" value="1"/>
</dbReference>
<dbReference type="EMBL" id="MWWR01000007">
    <property type="protein sequence ID" value="OZG51637.1"/>
    <property type="molecule type" value="Genomic_DNA"/>
</dbReference>
<feature type="domain" description="Rad50/SbcC-type AAA" evidence="5">
    <location>
        <begin position="6"/>
        <end position="249"/>
    </location>
</feature>
<feature type="compositionally biased region" description="Polar residues" evidence="4">
    <location>
        <begin position="721"/>
        <end position="731"/>
    </location>
</feature>
<sequence length="1165" mass="126231">MKIRALAIKGIGPYKDEFFIDFGKLSRNGLFLIDGDTGAGKSTIIDAICFALFGTMTRNDGEAGKERMRSRFLDKQAGADASRVELIFSENGTTYYIRRIPGYNRPKRGHLDAPESEWKHESEAVTVKQLNQQGFYSAQESAEDMTDIRKAGEALIDFARNDADATVVANGARQADGSKGAKQTDGVIPKIVGLNADQFRTVICLPQGQFESFLKAKPEDRSKMLIDIFRLGLYKDIEDALQDMEREKNAGIASSSSVLHGKVSELKGALSNLPSDDDASDNHDDSNTDDSDADDSEVEAAPTGLRDLLEEWNGVADGSKNDQLVELPVDNVPTKRQELDGILDRIDAKLDALTTQGDAIRRKALQKRDEAQADCTVAGKLEEDLHKQKELVENQTSLAAGKAQIDEISRRVEAARNAQPVSDAHDAVSEAETAVSQKQKDLKEATDRLEAMESKEALTKRQTEAQKAQTAVAAGEAERQTCQSDLNQLDQLDQAEKELAGLQEDVASAQKTLEEAEAKLAECGDPEKIVSDYDNAQNIVTSEPARQTAFDTATKALADFDELDRLHAEEAKLGKAEKAAHAAHDAAQKKYEEAELERRIAELGALEDGQPCPVCGSTEHPRTRTASDADATAAAEEAAAQLKDAQAAWESAKSELNQCRGKVAALENGLKDTTRDAAQSDRDAARTALDTIEQTKKALPGLKEASQALDAAQKARDKAQNEVSVQQGKATTKQEDVAKRREACAGKNRSELTDRIAALDKQIEADREIAASLDAIAKALDERTKAEADCRSCTDVLEQKRKDLESARAKLDKSISEHGFASLDAALAAVIDPQELSALDGQVRSYEQKVTSTNDQLDAATKDLRGHLAEDGGRALRLLSLDELPKNLALWTAGESDSDADAEQAVAVRRTHLGSAIAAIDGEELRARLGEASQAYDDANSAYESAKSSYDDFADKRQAIDEAADDWEATRTEAWPYQRMSQLLRGNNSKGDNADKLTISAYAVQQIFTAVLDETNVILRGIHGGIFRLSLGSGAKGNAKQGLPISVYDARTNRNSDVKTLSGGETFFISLALSLGLARVVQTRTSGIEMGVFFIDEGFGTLDDTCRRDVILELQKLAEQGRSIGIISHVSQLQESIGTQIKVTRGESAGGKEGDGPSRIDFQLV</sequence>
<organism evidence="6 7">
    <name type="scientific">Pseudoscardovia radai</name>
    <dbReference type="NCBI Taxonomy" id="987066"/>
    <lineage>
        <taxon>Bacteria</taxon>
        <taxon>Bacillati</taxon>
        <taxon>Actinomycetota</taxon>
        <taxon>Actinomycetes</taxon>
        <taxon>Bifidobacteriales</taxon>
        <taxon>Bifidobacteriaceae</taxon>
        <taxon>Pseudoscardovia</taxon>
    </lineage>
</organism>
<dbReference type="AlphaFoldDB" id="A0A261EXR7"/>
<comment type="subunit">
    <text evidence="2">Heterodimer of SbcC and SbcD.</text>
</comment>
<dbReference type="InterPro" id="IPR038729">
    <property type="entry name" value="Rad50/SbcC_AAA"/>
</dbReference>
<evidence type="ECO:0000256" key="3">
    <source>
        <dbReference type="ARBA" id="ARBA00013368"/>
    </source>
</evidence>
<feature type="compositionally biased region" description="Acidic residues" evidence="4">
    <location>
        <begin position="287"/>
        <end position="298"/>
    </location>
</feature>
<proteinExistence type="inferred from homology"/>